<reference evidence="3 4" key="1">
    <citation type="submission" date="2016-08" db="EMBL/GenBank/DDBJ databases">
        <title>Draft genome of the agarase producing Sphingomonas sp. MCT13.</title>
        <authorList>
            <person name="D'Andrea M.M."/>
            <person name="Rossolini G.M."/>
            <person name="Thaller M.C."/>
        </authorList>
    </citation>
    <scope>NUCLEOTIDE SEQUENCE [LARGE SCALE GENOMIC DNA]</scope>
    <source>
        <strain evidence="3 4">MCT13</strain>
    </source>
</reference>
<gene>
    <name evidence="3" type="ORF">BFL28_10195</name>
</gene>
<feature type="domain" description="SGNH hydrolase-type esterase" evidence="2">
    <location>
        <begin position="53"/>
        <end position="215"/>
    </location>
</feature>
<sequence>MKGNPLKKSVQYGAALALVHLAACSPAAPDAPATASPTATAATPAADTRAVVVFGDSLFAGYNLPQDQGFAPALQRVLAGQGVKANVFNAGVSGDTSAAGLQRLAFTLDGQARKPDLVIVGLGANDMLRGLDPADTRRNLDAILAELKQREIPAMLTGMVAAPNMGADYARQFNSIYPDLARKYDLPLYPFFLDGVITDRTLLLADGIHPNAQGVAKIATRVGPLVAREFAPSR</sequence>
<keyword evidence="1" id="KW-0732">Signal</keyword>
<dbReference type="CDD" id="cd01822">
    <property type="entry name" value="Lysophospholipase_L1_like"/>
    <property type="match status" value="1"/>
</dbReference>
<dbReference type="SUPFAM" id="SSF52266">
    <property type="entry name" value="SGNH hydrolase"/>
    <property type="match status" value="1"/>
</dbReference>
<dbReference type="Proteomes" id="UP000094487">
    <property type="component" value="Unassembled WGS sequence"/>
</dbReference>
<dbReference type="Pfam" id="PF13472">
    <property type="entry name" value="Lipase_GDSL_2"/>
    <property type="match status" value="1"/>
</dbReference>
<dbReference type="InterPro" id="IPR008265">
    <property type="entry name" value="Lipase_GDSL_AS"/>
</dbReference>
<dbReference type="STRING" id="1888892.BFL28_10195"/>
<accession>A0A1E3M047</accession>
<feature type="signal peptide" evidence="1">
    <location>
        <begin position="1"/>
        <end position="27"/>
    </location>
</feature>
<dbReference type="GO" id="GO:0004622">
    <property type="term" value="F:phosphatidylcholine lysophospholipase activity"/>
    <property type="evidence" value="ECO:0007669"/>
    <property type="project" value="TreeGrafter"/>
</dbReference>
<comment type="caution">
    <text evidence="3">The sequence shown here is derived from an EMBL/GenBank/DDBJ whole genome shotgun (WGS) entry which is preliminary data.</text>
</comment>
<proteinExistence type="predicted"/>
<dbReference type="AlphaFoldDB" id="A0A1E3M047"/>
<name>A0A1E3M047_9SPHN</name>
<dbReference type="PANTHER" id="PTHR30383">
    <property type="entry name" value="THIOESTERASE 1/PROTEASE 1/LYSOPHOSPHOLIPASE L1"/>
    <property type="match status" value="1"/>
</dbReference>
<dbReference type="PROSITE" id="PS01098">
    <property type="entry name" value="LIPASE_GDSL_SER"/>
    <property type="match status" value="1"/>
</dbReference>
<evidence type="ECO:0000256" key="1">
    <source>
        <dbReference type="SAM" id="SignalP"/>
    </source>
</evidence>
<keyword evidence="4" id="KW-1185">Reference proteome</keyword>
<organism evidence="3 4">
    <name type="scientific">Sphingomonas turrisvirgatae</name>
    <dbReference type="NCBI Taxonomy" id="1888892"/>
    <lineage>
        <taxon>Bacteria</taxon>
        <taxon>Pseudomonadati</taxon>
        <taxon>Pseudomonadota</taxon>
        <taxon>Alphaproteobacteria</taxon>
        <taxon>Sphingomonadales</taxon>
        <taxon>Sphingomonadaceae</taxon>
        <taxon>Sphingomonas</taxon>
    </lineage>
</organism>
<protein>
    <submittedName>
        <fullName evidence="3">Arylesterase</fullName>
    </submittedName>
</protein>
<dbReference type="PANTHER" id="PTHR30383:SF24">
    <property type="entry name" value="THIOESTERASE 1_PROTEASE 1_LYSOPHOSPHOLIPASE L1"/>
    <property type="match status" value="1"/>
</dbReference>
<evidence type="ECO:0000313" key="3">
    <source>
        <dbReference type="EMBL" id="ODP39436.1"/>
    </source>
</evidence>
<dbReference type="Gene3D" id="3.40.50.1110">
    <property type="entry name" value="SGNH hydrolase"/>
    <property type="match status" value="1"/>
</dbReference>
<dbReference type="InterPro" id="IPR013830">
    <property type="entry name" value="SGNH_hydro"/>
</dbReference>
<dbReference type="EMBL" id="MDDS01000005">
    <property type="protein sequence ID" value="ODP39436.1"/>
    <property type="molecule type" value="Genomic_DNA"/>
</dbReference>
<feature type="chain" id="PRO_5009132240" evidence="1">
    <location>
        <begin position="28"/>
        <end position="234"/>
    </location>
</feature>
<dbReference type="GO" id="GO:0006629">
    <property type="term" value="P:lipid metabolic process"/>
    <property type="evidence" value="ECO:0007669"/>
    <property type="project" value="InterPro"/>
</dbReference>
<evidence type="ECO:0000259" key="2">
    <source>
        <dbReference type="Pfam" id="PF13472"/>
    </source>
</evidence>
<dbReference type="InterPro" id="IPR036514">
    <property type="entry name" value="SGNH_hydro_sf"/>
</dbReference>
<evidence type="ECO:0000313" key="4">
    <source>
        <dbReference type="Proteomes" id="UP000094487"/>
    </source>
</evidence>
<dbReference type="InterPro" id="IPR051532">
    <property type="entry name" value="Ester_Hydrolysis_Enzymes"/>
</dbReference>